<evidence type="ECO:0000313" key="1">
    <source>
        <dbReference type="EMBL" id="RXJ63144.1"/>
    </source>
</evidence>
<dbReference type="STRING" id="877500.GCA_000935065_01588"/>
<gene>
    <name evidence="1" type="ORF">CRV06_07745</name>
</gene>
<name>A0A4Q0Y1Y4_9BACT</name>
<evidence type="ECO:0008006" key="3">
    <source>
        <dbReference type="Google" id="ProtNLM"/>
    </source>
</evidence>
<accession>A0A4Q0Y1Y4</accession>
<keyword evidence="2" id="KW-1185">Reference proteome</keyword>
<dbReference type="RefSeq" id="WP_129082023.1">
    <property type="nucleotide sequence ID" value="NZ_CP041070.1"/>
</dbReference>
<protein>
    <recommendedName>
        <fullName evidence="3">DUF4375 domain-containing protein</fullName>
    </recommendedName>
</protein>
<organism evidence="1 2">
    <name type="scientific">Halarcobacter anaerophilus</name>
    <dbReference type="NCBI Taxonomy" id="877500"/>
    <lineage>
        <taxon>Bacteria</taxon>
        <taxon>Pseudomonadati</taxon>
        <taxon>Campylobacterota</taxon>
        <taxon>Epsilonproteobacteria</taxon>
        <taxon>Campylobacterales</taxon>
        <taxon>Arcobacteraceae</taxon>
        <taxon>Halarcobacter</taxon>
    </lineage>
</organism>
<evidence type="ECO:0000313" key="2">
    <source>
        <dbReference type="Proteomes" id="UP000290191"/>
    </source>
</evidence>
<proteinExistence type="predicted"/>
<dbReference type="EMBL" id="PDKO01000005">
    <property type="protein sequence ID" value="RXJ63144.1"/>
    <property type="molecule type" value="Genomic_DNA"/>
</dbReference>
<dbReference type="Proteomes" id="UP000290191">
    <property type="component" value="Unassembled WGS sequence"/>
</dbReference>
<dbReference type="AlphaFoldDB" id="A0A4Q0Y1Y4"/>
<dbReference type="OrthoDB" id="5347613at2"/>
<reference evidence="1 2" key="1">
    <citation type="submission" date="2017-10" db="EMBL/GenBank/DDBJ databases">
        <title>Genomics of the genus Arcobacter.</title>
        <authorList>
            <person name="Perez-Cataluna A."/>
            <person name="Figueras M.J."/>
        </authorList>
    </citation>
    <scope>NUCLEOTIDE SEQUENCE [LARGE SCALE GENOMIC DNA]</scope>
    <source>
        <strain evidence="1 2">DSM 24636</strain>
    </source>
</reference>
<comment type="caution">
    <text evidence="1">The sequence shown here is derived from an EMBL/GenBank/DDBJ whole genome shotgun (WGS) entry which is preliminary data.</text>
</comment>
<sequence>MDKEQLHNARTNPDFLKYLEETRVDAINTKNIVALYEVLDSFLILDLDEEKINDIYQNILQISFENVEEIIAKRKLKLDTDDLYYIRAFYEHAIEKWSYENIQGAKELIFVLSNIIEDQTLCNALKSHLIALSKNLDLDTFYQKEVDLSSSNSDEKYGYFITNFNYDLEKYLENNMNILEKEYKNLKHLLEN</sequence>